<evidence type="ECO:0000256" key="2">
    <source>
        <dbReference type="ARBA" id="ARBA00022676"/>
    </source>
</evidence>
<keyword evidence="3" id="KW-0808">Transferase</keyword>
<comment type="similarity">
    <text evidence="1">Belongs to the UDP-glycosyltransferase family.</text>
</comment>
<feature type="chain" id="PRO_5005583734" description="Glucuronosyltransferase" evidence="5">
    <location>
        <begin position="28"/>
        <end position="533"/>
    </location>
</feature>
<dbReference type="AlphaFoldDB" id="A0A0L8HJM5"/>
<keyword evidence="4" id="KW-1133">Transmembrane helix</keyword>
<organism evidence="6">
    <name type="scientific">Octopus bimaculoides</name>
    <name type="common">California two-spotted octopus</name>
    <dbReference type="NCBI Taxonomy" id="37653"/>
    <lineage>
        <taxon>Eukaryota</taxon>
        <taxon>Metazoa</taxon>
        <taxon>Spiralia</taxon>
        <taxon>Lophotrochozoa</taxon>
        <taxon>Mollusca</taxon>
        <taxon>Cephalopoda</taxon>
        <taxon>Coleoidea</taxon>
        <taxon>Octopodiformes</taxon>
        <taxon>Octopoda</taxon>
        <taxon>Incirrata</taxon>
        <taxon>Octopodidae</taxon>
        <taxon>Octopus</taxon>
    </lineage>
</organism>
<dbReference type="STRING" id="37653.A0A0L8HJM5"/>
<evidence type="ECO:0008006" key="7">
    <source>
        <dbReference type="Google" id="ProtNLM"/>
    </source>
</evidence>
<dbReference type="InterPro" id="IPR002213">
    <property type="entry name" value="UDP_glucos_trans"/>
</dbReference>
<reference evidence="6" key="1">
    <citation type="submission" date="2015-07" db="EMBL/GenBank/DDBJ databases">
        <title>MeaNS - Measles Nucleotide Surveillance Program.</title>
        <authorList>
            <person name="Tran T."/>
            <person name="Druce J."/>
        </authorList>
    </citation>
    <scope>NUCLEOTIDE SEQUENCE</scope>
    <source>
        <strain evidence="6">UCB-OBI-ISO-001</strain>
        <tissue evidence="6">Gonad</tissue>
    </source>
</reference>
<dbReference type="KEGG" id="obi:106870503"/>
<evidence type="ECO:0000256" key="4">
    <source>
        <dbReference type="SAM" id="Phobius"/>
    </source>
</evidence>
<evidence type="ECO:0000256" key="5">
    <source>
        <dbReference type="SAM" id="SignalP"/>
    </source>
</evidence>
<feature type="transmembrane region" description="Helical" evidence="4">
    <location>
        <begin position="476"/>
        <end position="495"/>
    </location>
</feature>
<keyword evidence="5" id="KW-0732">Signal</keyword>
<dbReference type="GO" id="GO:0008194">
    <property type="term" value="F:UDP-glycosyltransferase activity"/>
    <property type="evidence" value="ECO:0007669"/>
    <property type="project" value="InterPro"/>
</dbReference>
<dbReference type="Gene3D" id="3.40.50.2000">
    <property type="entry name" value="Glycogen Phosphorylase B"/>
    <property type="match status" value="2"/>
</dbReference>
<dbReference type="EMBL" id="KQ418069">
    <property type="protein sequence ID" value="KOF88985.1"/>
    <property type="molecule type" value="Genomic_DNA"/>
</dbReference>
<keyword evidence="2" id="KW-0328">Glycosyltransferase</keyword>
<evidence type="ECO:0000256" key="1">
    <source>
        <dbReference type="ARBA" id="ARBA00009995"/>
    </source>
</evidence>
<dbReference type="InterPro" id="IPR050271">
    <property type="entry name" value="UDP-glycosyltransferase"/>
</dbReference>
<evidence type="ECO:0000256" key="3">
    <source>
        <dbReference type="ARBA" id="ARBA00022679"/>
    </source>
</evidence>
<sequence>MARTTHVIPWALQAFIVLCLLVENQQAAKILFVPSLEYSHCKYMNALGQELVQRGHEVTMYMCQEINFRDCPGPHFDVINFSWPTYEKSLDFKKKIGNDIFHGEWNVLSEEATEVKDLMCEMIQQDDVALQRLHYKNFDLAVIDSLFSTQCFYLIPYNLSIPFISVSSELHELETGSMIAPRFNPNVYTSFNTEMHFRKRLLNTVRYVAQHMGDIFSVPIENFKLAPTLTESDVEDLYWKSELFLDNADIIFNYPKPFLPHFRQVGGLTTRPGKPLSKSLQHFFDGATHGVIIMSFGNAFENITDRISALLLSSLQSLPQRILVKTNTNKVDGNVKMMTWFSLNDVCAHPKTKLLISHCNSNDYFESLYHGVPLICLPIVGDQFQIASRIEYYKMGLKLNIWKQKHNTLYIAALNVTTKPIYRKNAQKYSEIFRSRRLNPRQVAADGVEEVLQLGRRHPKGSYLNHPWYQLLNLDVWLFIHVLFLFGFYVFFCTVNQVVRWLQYYKVFHVTVLVVLLLYIHNMIYPPPLVYDI</sequence>
<gene>
    <name evidence="6" type="ORF">OCBIM_22013870mg</name>
</gene>
<dbReference type="CDD" id="cd03784">
    <property type="entry name" value="GT1_Gtf-like"/>
    <property type="match status" value="1"/>
</dbReference>
<proteinExistence type="inferred from homology"/>
<feature type="transmembrane region" description="Helical" evidence="4">
    <location>
        <begin position="507"/>
        <end position="525"/>
    </location>
</feature>
<protein>
    <recommendedName>
        <fullName evidence="7">Glucuronosyltransferase</fullName>
    </recommendedName>
</protein>
<keyword evidence="4" id="KW-0472">Membrane</keyword>
<feature type="signal peptide" evidence="5">
    <location>
        <begin position="1"/>
        <end position="27"/>
    </location>
</feature>
<keyword evidence="4" id="KW-0812">Transmembrane</keyword>
<dbReference type="OMA" id="IMPMAHG"/>
<dbReference type="PANTHER" id="PTHR48043:SF145">
    <property type="entry name" value="FI06409P-RELATED"/>
    <property type="match status" value="1"/>
</dbReference>
<dbReference type="SUPFAM" id="SSF53756">
    <property type="entry name" value="UDP-Glycosyltransferase/glycogen phosphorylase"/>
    <property type="match status" value="1"/>
</dbReference>
<dbReference type="FunFam" id="3.40.50.2000:FF:000021">
    <property type="entry name" value="UDP-glucuronosyltransferase"/>
    <property type="match status" value="1"/>
</dbReference>
<name>A0A0L8HJM5_OCTBM</name>
<dbReference type="Pfam" id="PF00201">
    <property type="entry name" value="UDPGT"/>
    <property type="match status" value="1"/>
</dbReference>
<evidence type="ECO:0000313" key="6">
    <source>
        <dbReference type="EMBL" id="KOF88985.1"/>
    </source>
</evidence>
<accession>A0A0L8HJM5</accession>
<dbReference type="PANTHER" id="PTHR48043">
    <property type="entry name" value="EG:EG0003.4 PROTEIN-RELATED"/>
    <property type="match status" value="1"/>
</dbReference>
<dbReference type="OrthoDB" id="6072202at2759"/>